<accession>A0ABR2ZE23</accession>
<reference evidence="1 2" key="1">
    <citation type="submission" date="2024-05" db="EMBL/GenBank/DDBJ databases">
        <title>A draft genome resource for the thread blight pathogen Marasmius tenuissimus strain MS-2.</title>
        <authorList>
            <person name="Yulfo-Soto G.E."/>
            <person name="Baruah I.K."/>
            <person name="Amoako-Attah I."/>
            <person name="Bukari Y."/>
            <person name="Meinhardt L.W."/>
            <person name="Bailey B.A."/>
            <person name="Cohen S.P."/>
        </authorList>
    </citation>
    <scope>NUCLEOTIDE SEQUENCE [LARGE SCALE GENOMIC DNA]</scope>
    <source>
        <strain evidence="1 2">MS-2</strain>
    </source>
</reference>
<organism evidence="1 2">
    <name type="scientific">Marasmius tenuissimus</name>
    <dbReference type="NCBI Taxonomy" id="585030"/>
    <lineage>
        <taxon>Eukaryota</taxon>
        <taxon>Fungi</taxon>
        <taxon>Dikarya</taxon>
        <taxon>Basidiomycota</taxon>
        <taxon>Agaricomycotina</taxon>
        <taxon>Agaricomycetes</taxon>
        <taxon>Agaricomycetidae</taxon>
        <taxon>Agaricales</taxon>
        <taxon>Marasmiineae</taxon>
        <taxon>Marasmiaceae</taxon>
        <taxon>Marasmius</taxon>
    </lineage>
</organism>
<name>A0ABR2ZE23_9AGAR</name>
<sequence length="354" mass="41313">MHKGLCTVGDWTYVVVSLRYFKLFLRKLWDDRIEEFSAFTRALDKMVNVLNAMDDTLKRLGQNVKEKDLKQMTCSATTAEMQPKPEATQAGPSTVGFCKHSSIFYQLFLIGNIHHRPIPNMAVTLRKANARRQARLSLAELKARDPRAFALKKKIWRVFLQRRSSQREYKQDARKYWNDVKKAQNRRIALEKLRSAQSEGGMWELDERYCESRLATLESLLRRHFNDNPIEYFENLYLELMQWKSAHRPAASPLDHPKAILDSLIKDFESIRHSLWHNIGVGPLLTRATRLHDLTVHLQSCVRDFSLALSAEELINDLIDLGRLYHPVETKHSRGELKYQRGGLTQKYEEVLHI</sequence>
<evidence type="ECO:0000313" key="1">
    <source>
        <dbReference type="EMBL" id="KAL0059176.1"/>
    </source>
</evidence>
<dbReference type="Proteomes" id="UP001437256">
    <property type="component" value="Unassembled WGS sequence"/>
</dbReference>
<gene>
    <name evidence="1" type="ORF">AAF712_014100</name>
</gene>
<evidence type="ECO:0000313" key="2">
    <source>
        <dbReference type="Proteomes" id="UP001437256"/>
    </source>
</evidence>
<keyword evidence="2" id="KW-1185">Reference proteome</keyword>
<dbReference type="EMBL" id="JBBXMP010000245">
    <property type="protein sequence ID" value="KAL0059176.1"/>
    <property type="molecule type" value="Genomic_DNA"/>
</dbReference>
<protein>
    <submittedName>
        <fullName evidence="1">Uncharacterized protein</fullName>
    </submittedName>
</protein>
<proteinExistence type="predicted"/>
<comment type="caution">
    <text evidence="1">The sequence shown here is derived from an EMBL/GenBank/DDBJ whole genome shotgun (WGS) entry which is preliminary data.</text>
</comment>